<dbReference type="Gramene" id="KCW47940">
    <property type="protein sequence ID" value="KCW47940"/>
    <property type="gene ID" value="EUGRSUZ_K01677"/>
</dbReference>
<dbReference type="InterPro" id="IPR036397">
    <property type="entry name" value="RNaseH_sf"/>
</dbReference>
<feature type="region of interest" description="Disordered" evidence="3">
    <location>
        <begin position="204"/>
        <end position="233"/>
    </location>
</feature>
<protein>
    <recommendedName>
        <fullName evidence="4">3'-5' exonuclease domain-containing protein</fullName>
    </recommendedName>
</protein>
<dbReference type="GO" id="GO:0008408">
    <property type="term" value="F:3'-5' exonuclease activity"/>
    <property type="evidence" value="ECO:0000318"/>
    <property type="project" value="GO_Central"/>
</dbReference>
<dbReference type="CDD" id="cd06141">
    <property type="entry name" value="WRN_exo"/>
    <property type="match status" value="1"/>
</dbReference>
<dbReference type="KEGG" id="egr:104425398"/>
<gene>
    <name evidence="5" type="ORF">EUGRSUZ_K01677</name>
</gene>
<dbReference type="PANTHER" id="PTHR13620:SF105">
    <property type="entry name" value="OS01G0737700 PROTEIN"/>
    <property type="match status" value="1"/>
</dbReference>
<evidence type="ECO:0000256" key="3">
    <source>
        <dbReference type="SAM" id="MobiDB-lite"/>
    </source>
</evidence>
<reference evidence="5" key="1">
    <citation type="submission" date="2013-07" db="EMBL/GenBank/DDBJ databases">
        <title>The genome of Eucalyptus grandis.</title>
        <authorList>
            <person name="Schmutz J."/>
            <person name="Hayes R."/>
            <person name="Myburg A."/>
            <person name="Tuskan G."/>
            <person name="Grattapaglia D."/>
            <person name="Rokhsar D.S."/>
        </authorList>
    </citation>
    <scope>NUCLEOTIDE SEQUENCE</scope>
    <source>
        <tissue evidence="5">Leaf extractions</tissue>
    </source>
</reference>
<feature type="compositionally biased region" description="Polar residues" evidence="3">
    <location>
        <begin position="219"/>
        <end position="232"/>
    </location>
</feature>
<proteinExistence type="predicted"/>
<dbReference type="OrthoDB" id="1920326at2759"/>
<dbReference type="InterPro" id="IPR002562">
    <property type="entry name" value="3'-5'_exonuclease_dom"/>
</dbReference>
<dbReference type="STRING" id="71139.A0A059A3P5"/>
<feature type="domain" description="3'-5' exonuclease" evidence="4">
    <location>
        <begin position="27"/>
        <end position="206"/>
    </location>
</feature>
<evidence type="ECO:0000259" key="4">
    <source>
        <dbReference type="SMART" id="SM00474"/>
    </source>
</evidence>
<dbReference type="Gene3D" id="3.30.420.10">
    <property type="entry name" value="Ribonuclease H-like superfamily/Ribonuclease H"/>
    <property type="match status" value="1"/>
</dbReference>
<dbReference type="SMART" id="SM00474">
    <property type="entry name" value="35EXOc"/>
    <property type="match status" value="1"/>
</dbReference>
<dbReference type="InParanoid" id="A0A059A3P5"/>
<dbReference type="Pfam" id="PF01612">
    <property type="entry name" value="DNA_pol_A_exo1"/>
    <property type="match status" value="1"/>
</dbReference>
<dbReference type="FunFam" id="3.30.420.10:FF:000054">
    <property type="entry name" value="Werner Syndrome-like exonuclease"/>
    <property type="match status" value="1"/>
</dbReference>
<dbReference type="AlphaFoldDB" id="A0A059A3P5"/>
<dbReference type="eggNOG" id="KOG0017">
    <property type="taxonomic scope" value="Eukaryota"/>
</dbReference>
<dbReference type="GO" id="GO:0005737">
    <property type="term" value="C:cytoplasm"/>
    <property type="evidence" value="ECO:0000318"/>
    <property type="project" value="GO_Central"/>
</dbReference>
<keyword evidence="2" id="KW-0378">Hydrolase</keyword>
<dbReference type="GO" id="GO:0005634">
    <property type="term" value="C:nucleus"/>
    <property type="evidence" value="ECO:0000318"/>
    <property type="project" value="GO_Central"/>
</dbReference>
<name>A0A059A3P5_EUCGR</name>
<evidence type="ECO:0000313" key="5">
    <source>
        <dbReference type="EMBL" id="KCW47940.1"/>
    </source>
</evidence>
<dbReference type="PANTHER" id="PTHR13620">
    <property type="entry name" value="3-5 EXONUCLEASE"/>
    <property type="match status" value="1"/>
</dbReference>
<dbReference type="GO" id="GO:0003676">
    <property type="term" value="F:nucleic acid binding"/>
    <property type="evidence" value="ECO:0007669"/>
    <property type="project" value="InterPro"/>
</dbReference>
<dbReference type="eggNOG" id="KOG4373">
    <property type="taxonomic scope" value="Eukaryota"/>
</dbReference>
<dbReference type="GO" id="GO:0006139">
    <property type="term" value="P:nucleobase-containing compound metabolic process"/>
    <property type="evidence" value="ECO:0007669"/>
    <property type="project" value="InterPro"/>
</dbReference>
<accession>A0A059A3P5</accession>
<dbReference type="SUPFAM" id="SSF53098">
    <property type="entry name" value="Ribonuclease H-like"/>
    <property type="match status" value="1"/>
</dbReference>
<dbReference type="Pfam" id="PF14223">
    <property type="entry name" value="Retrotran_gag_2"/>
    <property type="match status" value="1"/>
</dbReference>
<dbReference type="InterPro" id="IPR051132">
    <property type="entry name" value="3-5_Exonuclease_domain"/>
</dbReference>
<organism evidence="5">
    <name type="scientific">Eucalyptus grandis</name>
    <name type="common">Flooded gum</name>
    <dbReference type="NCBI Taxonomy" id="71139"/>
    <lineage>
        <taxon>Eukaryota</taxon>
        <taxon>Viridiplantae</taxon>
        <taxon>Streptophyta</taxon>
        <taxon>Embryophyta</taxon>
        <taxon>Tracheophyta</taxon>
        <taxon>Spermatophyta</taxon>
        <taxon>Magnoliopsida</taxon>
        <taxon>eudicotyledons</taxon>
        <taxon>Gunneridae</taxon>
        <taxon>Pentapetalae</taxon>
        <taxon>rosids</taxon>
        <taxon>malvids</taxon>
        <taxon>Myrtales</taxon>
        <taxon>Myrtaceae</taxon>
        <taxon>Myrtoideae</taxon>
        <taxon>Eucalypteae</taxon>
        <taxon>Eucalyptus</taxon>
    </lineage>
</organism>
<dbReference type="EMBL" id="KK198763">
    <property type="protein sequence ID" value="KCW47940.1"/>
    <property type="molecule type" value="Genomic_DNA"/>
</dbReference>
<evidence type="ECO:0000256" key="1">
    <source>
        <dbReference type="ARBA" id="ARBA00022722"/>
    </source>
</evidence>
<sequence length="504" mass="57323">MTIGIVDHELPDDTHNLYDVTFYDLSVRTLLTSSPPMAASWLSSRGSQALLVGLDVEWRPNFTRDSDNPVAILQLSVGLHCLIFQLLHAPEIPPTLADFLRDPRHVFVGVGIDEDVEKLLCDYGLNVGNTVDLRALAARELGREELGRAGLKTLAKEVLGREIEKPKRVSKSRWDNPWLTSVQVQYACLDAFVSLRIGEALNAAGGARPTARPDEGSSMAESSNPTNGAAQDTNNQRLTNLLLNGVNYLPWSLAVTTALGERSRLGHVTGRTQAPATTDPNFDKWQANDHNVMSWIFNSMEPQIYEIFAYMDTAKNLWDSLYEMYGQANNASRVFKLQQGLVSSKQGMNQSFIEHLSKMKKLWEELRQYRPITPNVRDYIQREEQDRIFQLLASLKPEFEETKRDILMRPKLPSFNTVCSIIQNEETRKRFMVANSKVKAFVDSPENLAYYTMSNFKQSDASSRWAKEKGKKPIRSYCDHCNRDGHSRERCWVLNPQLRPVWQR</sequence>
<dbReference type="InterPro" id="IPR012337">
    <property type="entry name" value="RNaseH-like_sf"/>
</dbReference>
<evidence type="ECO:0000256" key="2">
    <source>
        <dbReference type="ARBA" id="ARBA00022801"/>
    </source>
</evidence>
<keyword evidence="1" id="KW-0540">Nuclease</keyword>